<dbReference type="RefSeq" id="WP_231418527.1">
    <property type="nucleotide sequence ID" value="NZ_CP126446.1"/>
</dbReference>
<evidence type="ECO:0000313" key="3">
    <source>
        <dbReference type="EMBL" id="WIF98756.1"/>
    </source>
</evidence>
<dbReference type="Proteomes" id="UP001236652">
    <property type="component" value="Chromosome"/>
</dbReference>
<keyword evidence="4" id="KW-1185">Reference proteome</keyword>
<reference evidence="3 4" key="1">
    <citation type="submission" date="2023-05" db="EMBL/GenBank/DDBJ databases">
        <title>Comparative genomics reveals the evidence of polycyclic aromatic hydrocarbons degradation in moderately halophilic genus Pontibacillus.</title>
        <authorList>
            <person name="Yang H."/>
            <person name="Qian Z."/>
        </authorList>
    </citation>
    <scope>NUCLEOTIDE SEQUENCE [LARGE SCALE GENOMIC DNA]</scope>
    <source>
        <strain evidence="4">HN14</strain>
    </source>
</reference>
<protein>
    <submittedName>
        <fullName evidence="3">Uncharacterized protein</fullName>
    </submittedName>
</protein>
<dbReference type="EMBL" id="CP126446">
    <property type="protein sequence ID" value="WIF98756.1"/>
    <property type="molecule type" value="Genomic_DNA"/>
</dbReference>
<evidence type="ECO:0000256" key="2">
    <source>
        <dbReference type="SAM" id="Phobius"/>
    </source>
</evidence>
<keyword evidence="2" id="KW-0812">Transmembrane</keyword>
<gene>
    <name evidence="3" type="ORF">QNI29_03640</name>
</gene>
<feature type="transmembrane region" description="Helical" evidence="2">
    <location>
        <begin position="101"/>
        <end position="119"/>
    </location>
</feature>
<keyword evidence="2" id="KW-0472">Membrane</keyword>
<accession>A0ABY8V4J3</accession>
<organism evidence="3 4">
    <name type="scientific">Pontibacillus chungwhensis</name>
    <dbReference type="NCBI Taxonomy" id="265426"/>
    <lineage>
        <taxon>Bacteria</taxon>
        <taxon>Bacillati</taxon>
        <taxon>Bacillota</taxon>
        <taxon>Bacilli</taxon>
        <taxon>Bacillales</taxon>
        <taxon>Bacillaceae</taxon>
        <taxon>Pontibacillus</taxon>
    </lineage>
</organism>
<feature type="region of interest" description="Disordered" evidence="1">
    <location>
        <begin position="41"/>
        <end position="67"/>
    </location>
</feature>
<name>A0ABY8V4J3_9BACI</name>
<proteinExistence type="predicted"/>
<feature type="compositionally biased region" description="Basic and acidic residues" evidence="1">
    <location>
        <begin position="41"/>
        <end position="59"/>
    </location>
</feature>
<keyword evidence="2" id="KW-1133">Transmembrane helix</keyword>
<evidence type="ECO:0000256" key="1">
    <source>
        <dbReference type="SAM" id="MobiDB-lite"/>
    </source>
</evidence>
<evidence type="ECO:0000313" key="4">
    <source>
        <dbReference type="Proteomes" id="UP001236652"/>
    </source>
</evidence>
<sequence>MPEQKEVEDMEKFMTLLMDVKVSVAEQSQKLDNVLDVKEKVEKTQETANEANRRSKRNEEDIEEVEKELKNKASKELLQGKADKSEVERIVQEKDNWKRNMPAWVAVAISAIAFLWPYLTNL</sequence>